<evidence type="ECO:0000313" key="2">
    <source>
        <dbReference type="EMBL" id="MFD4822969.1"/>
    </source>
</evidence>
<keyword evidence="1" id="KW-0812">Transmembrane</keyword>
<accession>A0ABW6EZZ0</accession>
<keyword evidence="1" id="KW-1133">Transmembrane helix</keyword>
<feature type="transmembrane region" description="Helical" evidence="1">
    <location>
        <begin position="155"/>
        <end position="176"/>
    </location>
</feature>
<comment type="caution">
    <text evidence="2">The sequence shown here is derived from an EMBL/GenBank/DDBJ whole genome shotgun (WGS) entry which is preliminary data.</text>
</comment>
<keyword evidence="1" id="KW-0472">Membrane</keyword>
<protein>
    <recommendedName>
        <fullName evidence="4">Integral membrane protein</fullName>
    </recommendedName>
</protein>
<proteinExistence type="predicted"/>
<evidence type="ECO:0000313" key="3">
    <source>
        <dbReference type="Proteomes" id="UP001598352"/>
    </source>
</evidence>
<reference evidence="2 3" key="1">
    <citation type="submission" date="2024-09" db="EMBL/GenBank/DDBJ databases">
        <title>The Natural Products Discovery Center: Release of the First 8490 Sequenced Strains for Exploring Actinobacteria Biosynthetic Diversity.</title>
        <authorList>
            <person name="Kalkreuter E."/>
            <person name="Kautsar S.A."/>
            <person name="Yang D."/>
            <person name="Bader C.D."/>
            <person name="Teijaro C.N."/>
            <person name="Fluegel L."/>
            <person name="Davis C.M."/>
            <person name="Simpson J.R."/>
            <person name="Lauterbach L."/>
            <person name="Steele A.D."/>
            <person name="Gui C."/>
            <person name="Meng S."/>
            <person name="Li G."/>
            <person name="Viehrig K."/>
            <person name="Ye F."/>
            <person name="Su P."/>
            <person name="Kiefer A.F."/>
            <person name="Nichols A."/>
            <person name="Cepeda A.J."/>
            <person name="Yan W."/>
            <person name="Fan B."/>
            <person name="Jiang Y."/>
            <person name="Adhikari A."/>
            <person name="Zheng C.-J."/>
            <person name="Schuster L."/>
            <person name="Cowan T.M."/>
            <person name="Smanski M.J."/>
            <person name="Chevrette M.G."/>
            <person name="De Carvalho L.P.S."/>
            <person name="Shen B."/>
        </authorList>
    </citation>
    <scope>NUCLEOTIDE SEQUENCE [LARGE SCALE GENOMIC DNA]</scope>
    <source>
        <strain evidence="2 3">NPDC058428</strain>
    </source>
</reference>
<feature type="transmembrane region" description="Helical" evidence="1">
    <location>
        <begin position="61"/>
        <end position="80"/>
    </location>
</feature>
<evidence type="ECO:0000256" key="1">
    <source>
        <dbReference type="SAM" id="Phobius"/>
    </source>
</evidence>
<keyword evidence="3" id="KW-1185">Reference proteome</keyword>
<evidence type="ECO:0008006" key="4">
    <source>
        <dbReference type="Google" id="ProtNLM"/>
    </source>
</evidence>
<dbReference type="RefSeq" id="WP_382771679.1">
    <property type="nucleotide sequence ID" value="NZ_JBHXKZ010000006.1"/>
</dbReference>
<gene>
    <name evidence="2" type="ORF">ACFWOQ_10345</name>
</gene>
<feature type="transmembrane region" description="Helical" evidence="1">
    <location>
        <begin position="101"/>
        <end position="120"/>
    </location>
</feature>
<sequence length="208" mass="22062">MTERPPEDREKVVNQTNRGPGTFVGGNFYGRIVNVFTPSHRRSSPDGAVRSGPSDDDYDNIGMALLVSLVLVVICGAGILRLAIQGDPLDGAKPPGWLERIAGGLLFTALFFAAVAVFLARAAQGFELWAGRCADLAVETHVRIFAYPPAGVARLLATAAFATATAAAFIAMFFGWGEFGTTIQDRAHIARDNAALNGARAQAATRKD</sequence>
<organism evidence="2 3">
    <name type="scientific">Streptomyces rubiginosohelvolus</name>
    <dbReference type="NCBI Taxonomy" id="67362"/>
    <lineage>
        <taxon>Bacteria</taxon>
        <taxon>Bacillati</taxon>
        <taxon>Actinomycetota</taxon>
        <taxon>Actinomycetes</taxon>
        <taxon>Kitasatosporales</taxon>
        <taxon>Streptomycetaceae</taxon>
        <taxon>Streptomyces</taxon>
    </lineage>
</organism>
<name>A0ABW6EZZ0_9ACTN</name>
<dbReference type="Proteomes" id="UP001598352">
    <property type="component" value="Unassembled WGS sequence"/>
</dbReference>
<dbReference type="EMBL" id="JBHXKZ010000006">
    <property type="protein sequence ID" value="MFD4822969.1"/>
    <property type="molecule type" value="Genomic_DNA"/>
</dbReference>